<dbReference type="SUPFAM" id="SSF143870">
    <property type="entry name" value="PF0523-like"/>
    <property type="match status" value="1"/>
</dbReference>
<dbReference type="EMBL" id="JAGVWC010000010">
    <property type="protein sequence ID" value="MBS3061626.1"/>
    <property type="molecule type" value="Genomic_DNA"/>
</dbReference>
<evidence type="ECO:0000313" key="2">
    <source>
        <dbReference type="EMBL" id="MBS3061626.1"/>
    </source>
</evidence>
<sequence length="186" mass="21188">MKIQKLENGFLGIETGTTTIKEPDSVLKKLSLIKGASDAWIQGFSTRRVLNEIHIGFAAYQTNVAIWRKRCFSPVPALDFLIRLSGQKQVTHAIRDFGIKEGARQPTGIVAFALDKTDCRRMINEGIVALDLKPEKRHVPSKEQLEEIRQYFYITRFASERFPPSAKTRFTESTILEKIALLELEH</sequence>
<dbReference type="AlphaFoldDB" id="A0A8T4LFF1"/>
<dbReference type="InterPro" id="IPR013926">
    <property type="entry name" value="CGI121/TPRKB"/>
</dbReference>
<comment type="similarity">
    <text evidence="1">Belongs to the CGI121/TPRKB family.</text>
</comment>
<comment type="caution">
    <text evidence="2">The sequence shown here is derived from an EMBL/GenBank/DDBJ whole genome shotgun (WGS) entry which is preliminary data.</text>
</comment>
<evidence type="ECO:0000256" key="1">
    <source>
        <dbReference type="ARBA" id="ARBA00005546"/>
    </source>
</evidence>
<name>A0A8T4LFF1_9ARCH</name>
<accession>A0A8T4LFF1</accession>
<dbReference type="Proteomes" id="UP000675968">
    <property type="component" value="Unassembled WGS sequence"/>
</dbReference>
<reference evidence="2" key="2">
    <citation type="submission" date="2021-05" db="EMBL/GenBank/DDBJ databases">
        <title>Protein family content uncovers lineage relationships and bacterial pathway maintenance mechanisms in DPANN archaea.</title>
        <authorList>
            <person name="Castelle C.J."/>
            <person name="Meheust R."/>
            <person name="Jaffe A.L."/>
            <person name="Seitz K."/>
            <person name="Gong X."/>
            <person name="Baker B.J."/>
            <person name="Banfield J.F."/>
        </authorList>
    </citation>
    <scope>NUCLEOTIDE SEQUENCE</scope>
    <source>
        <strain evidence="2">RIFCSPLOWO2_01_FULL_AR10_48_17</strain>
    </source>
</reference>
<proteinExistence type="inferred from homology"/>
<protein>
    <submittedName>
        <fullName evidence="2">Uncharacterized protein</fullName>
    </submittedName>
</protein>
<dbReference type="NCBIfam" id="NF011465">
    <property type="entry name" value="PRK14886.1-1"/>
    <property type="match status" value="1"/>
</dbReference>
<dbReference type="Gene3D" id="3.30.2380.10">
    <property type="entry name" value="CGI121/TPRKB"/>
    <property type="match status" value="1"/>
</dbReference>
<organism evidence="2 3">
    <name type="scientific">Candidatus Iainarchaeum sp</name>
    <dbReference type="NCBI Taxonomy" id="3101447"/>
    <lineage>
        <taxon>Archaea</taxon>
        <taxon>Candidatus Iainarchaeota</taxon>
        <taxon>Candidatus Iainarchaeia</taxon>
        <taxon>Candidatus Iainarchaeales</taxon>
        <taxon>Candidatus Iainarchaeaceae</taxon>
        <taxon>Candidatus Iainarchaeum</taxon>
    </lineage>
</organism>
<evidence type="ECO:0000313" key="3">
    <source>
        <dbReference type="Proteomes" id="UP000675968"/>
    </source>
</evidence>
<dbReference type="InterPro" id="IPR036504">
    <property type="entry name" value="CGI121/TPRKB_sf"/>
</dbReference>
<dbReference type="Pfam" id="PF08617">
    <property type="entry name" value="CGI-121"/>
    <property type="match status" value="1"/>
</dbReference>
<reference evidence="2" key="1">
    <citation type="submission" date="2021-03" db="EMBL/GenBank/DDBJ databases">
        <authorList>
            <person name="Jaffe A."/>
        </authorList>
    </citation>
    <scope>NUCLEOTIDE SEQUENCE</scope>
    <source>
        <strain evidence="2">RIFCSPLOWO2_01_FULL_AR10_48_17</strain>
    </source>
</reference>
<gene>
    <name evidence="2" type="ORF">J4215_03520</name>
</gene>